<dbReference type="Pfam" id="PF00096">
    <property type="entry name" value="zf-C2H2"/>
    <property type="match status" value="3"/>
</dbReference>
<keyword evidence="10" id="KW-1185">Reference proteome</keyword>
<dbReference type="SUPFAM" id="SSF57667">
    <property type="entry name" value="beta-beta-alpha zinc fingers"/>
    <property type="match status" value="3"/>
</dbReference>
<dbReference type="OrthoDB" id="6077919at2759"/>
<feature type="binding site" evidence="6">
    <location>
        <position position="62"/>
    </location>
    <ligand>
        <name>Zn(2+)</name>
        <dbReference type="ChEBI" id="CHEBI:29105"/>
    </ligand>
</feature>
<evidence type="ECO:0000256" key="6">
    <source>
        <dbReference type="PROSITE-ProRule" id="PRU01263"/>
    </source>
</evidence>
<dbReference type="InterPro" id="IPR036236">
    <property type="entry name" value="Znf_C2H2_sf"/>
</dbReference>
<protein>
    <submittedName>
        <fullName evidence="11">Zinc finger protein 583 isoform X5</fullName>
    </submittedName>
</protein>
<dbReference type="PROSITE" id="PS50157">
    <property type="entry name" value="ZINC_FINGER_C2H2_2"/>
    <property type="match status" value="6"/>
</dbReference>
<gene>
    <name evidence="11" type="primary">LOC112047132</name>
</gene>
<organism evidence="10 11">
    <name type="scientific">Bicyclus anynana</name>
    <name type="common">Squinting bush brown butterfly</name>
    <dbReference type="NCBI Taxonomy" id="110368"/>
    <lineage>
        <taxon>Eukaryota</taxon>
        <taxon>Metazoa</taxon>
        <taxon>Ecdysozoa</taxon>
        <taxon>Arthropoda</taxon>
        <taxon>Hexapoda</taxon>
        <taxon>Insecta</taxon>
        <taxon>Pterygota</taxon>
        <taxon>Neoptera</taxon>
        <taxon>Endopterygota</taxon>
        <taxon>Lepidoptera</taxon>
        <taxon>Glossata</taxon>
        <taxon>Ditrysia</taxon>
        <taxon>Papilionoidea</taxon>
        <taxon>Nymphalidae</taxon>
        <taxon>Satyrinae</taxon>
        <taxon>Satyrini</taxon>
        <taxon>Mycalesina</taxon>
        <taxon>Bicyclus</taxon>
    </lineage>
</organism>
<dbReference type="AlphaFoldDB" id="A0A6J1N436"/>
<evidence type="ECO:0000256" key="3">
    <source>
        <dbReference type="ARBA" id="ARBA00022771"/>
    </source>
</evidence>
<dbReference type="PANTHER" id="PTHR24379">
    <property type="entry name" value="KRAB AND ZINC FINGER DOMAIN-CONTAINING"/>
    <property type="match status" value="1"/>
</dbReference>
<feature type="binding site" evidence="6">
    <location>
        <position position="10"/>
    </location>
    <ligand>
        <name>Zn(2+)</name>
        <dbReference type="ChEBI" id="CHEBI:29105"/>
    </ligand>
</feature>
<dbReference type="InterPro" id="IPR013087">
    <property type="entry name" value="Znf_C2H2_type"/>
</dbReference>
<reference evidence="11" key="1">
    <citation type="submission" date="2025-08" db="UniProtKB">
        <authorList>
            <consortium name="RefSeq"/>
        </authorList>
    </citation>
    <scope>IDENTIFICATION</scope>
</reference>
<evidence type="ECO:0000256" key="7">
    <source>
        <dbReference type="SAM" id="MobiDB-lite"/>
    </source>
</evidence>
<feature type="binding site" evidence="6">
    <location>
        <position position="13"/>
    </location>
    <ligand>
        <name>Zn(2+)</name>
        <dbReference type="ChEBI" id="CHEBI:29105"/>
    </ligand>
</feature>
<evidence type="ECO:0000256" key="2">
    <source>
        <dbReference type="ARBA" id="ARBA00022737"/>
    </source>
</evidence>
<feature type="domain" description="ZAD" evidence="9">
    <location>
        <begin position="8"/>
        <end position="86"/>
    </location>
</feature>
<dbReference type="PROSITE" id="PS51915">
    <property type="entry name" value="ZAD"/>
    <property type="match status" value="1"/>
</dbReference>
<keyword evidence="4 6" id="KW-0862">Zinc</keyword>
<evidence type="ECO:0000256" key="5">
    <source>
        <dbReference type="PROSITE-ProRule" id="PRU00042"/>
    </source>
</evidence>
<feature type="domain" description="C2H2-type" evidence="8">
    <location>
        <begin position="391"/>
        <end position="419"/>
    </location>
</feature>
<feature type="region of interest" description="Disordered" evidence="7">
    <location>
        <begin position="130"/>
        <end position="165"/>
    </location>
</feature>
<keyword evidence="2" id="KW-0677">Repeat</keyword>
<dbReference type="SMART" id="SM00868">
    <property type="entry name" value="zf-AD"/>
    <property type="match status" value="1"/>
</dbReference>
<name>A0A6J1N436_BICAN</name>
<dbReference type="Gene3D" id="3.40.1800.20">
    <property type="match status" value="1"/>
</dbReference>
<evidence type="ECO:0000256" key="4">
    <source>
        <dbReference type="ARBA" id="ARBA00022833"/>
    </source>
</evidence>
<dbReference type="InterPro" id="IPR012934">
    <property type="entry name" value="Znf_AD"/>
</dbReference>
<evidence type="ECO:0000259" key="8">
    <source>
        <dbReference type="PROSITE" id="PS50157"/>
    </source>
</evidence>
<evidence type="ECO:0000313" key="11">
    <source>
        <dbReference type="RefSeq" id="XP_023939862.2"/>
    </source>
</evidence>
<dbReference type="Proteomes" id="UP001652582">
    <property type="component" value="Chromosome 26"/>
</dbReference>
<dbReference type="GO" id="GO:0005634">
    <property type="term" value="C:nucleus"/>
    <property type="evidence" value="ECO:0007669"/>
    <property type="project" value="InterPro"/>
</dbReference>
<feature type="domain" description="C2H2-type" evidence="8">
    <location>
        <begin position="480"/>
        <end position="507"/>
    </location>
</feature>
<accession>A0A6J1N436</accession>
<keyword evidence="3 5" id="KW-0863">Zinc-finger</keyword>
<feature type="binding site" evidence="6">
    <location>
        <position position="59"/>
    </location>
    <ligand>
        <name>Zn(2+)</name>
        <dbReference type="ChEBI" id="CHEBI:29105"/>
    </ligand>
</feature>
<evidence type="ECO:0000313" key="10">
    <source>
        <dbReference type="Proteomes" id="UP001652582"/>
    </source>
</evidence>
<evidence type="ECO:0000256" key="1">
    <source>
        <dbReference type="ARBA" id="ARBA00022723"/>
    </source>
</evidence>
<feature type="domain" description="C2H2-type" evidence="8">
    <location>
        <begin position="451"/>
        <end position="479"/>
    </location>
</feature>
<dbReference type="Pfam" id="PF13912">
    <property type="entry name" value="zf-C2H2_6"/>
    <property type="match status" value="3"/>
</dbReference>
<dbReference type="GeneID" id="112047132"/>
<dbReference type="PROSITE" id="PS00028">
    <property type="entry name" value="ZINC_FINGER_C2H2_1"/>
    <property type="match status" value="8"/>
</dbReference>
<keyword evidence="1 6" id="KW-0479">Metal-binding</keyword>
<sequence>MEGVLSDGMCRCCASEGSFKDFQVPYQWMGAEEIYANMLKDCFDLTLSISEEINNGGICEVCITQLRNACNFKRQVQKTEEKFKRKMEESSFKTDSIKMEVTRFDDDDSNMSADEFSSQEYEVPIKVEKLDEKPRKRQAAAKASTSKAKKSKASAETSVKRGRQLNAKKEITIHLDESTVKKNKKQRVKIEFIKIDSISERKHRKTEENSDVPVRELLKHDNNFKVVLENSNATPIRYHIGSGYVCCFCTNQYTDPADLKEHTLNSHDSKDRHLYMKKQSPYGFILKVDITSLKCKLCDASPKTLPELFDHLQNVHKQIIYTDVINHIVPFKFEDDQLKCVTCGLVFGKFKGLQEHMNTHYRNYVCDICNAGCINRKILSRHMISHKTGAFKCDECPKVFNSIEKKRLHVYSVHKNKNLRSKCIYCEERFNTNHKRDRHMTKAHDVPPVIRKCMACDRTFTSQNALRIHNKRDHLMERQYRCTECSMSFFNRFQLKIHMLKHTGKKDFQCNVCLKAFGRMYTLREHMRIHADDRRFKCEHCGRAFVQKCSLRGHMRAIHGEIDK</sequence>
<proteinExistence type="predicted"/>
<feature type="domain" description="C2H2-type" evidence="8">
    <location>
        <begin position="536"/>
        <end position="559"/>
    </location>
</feature>
<feature type="domain" description="C2H2-type" evidence="8">
    <location>
        <begin position="338"/>
        <end position="360"/>
    </location>
</feature>
<dbReference type="PANTHER" id="PTHR24379:SF121">
    <property type="entry name" value="C2H2-TYPE DOMAIN-CONTAINING PROTEIN"/>
    <property type="match status" value="1"/>
</dbReference>
<evidence type="ECO:0000259" key="9">
    <source>
        <dbReference type="PROSITE" id="PS51915"/>
    </source>
</evidence>
<dbReference type="SMART" id="SM00355">
    <property type="entry name" value="ZnF_C2H2"/>
    <property type="match status" value="10"/>
</dbReference>
<dbReference type="RefSeq" id="XP_023939862.2">
    <property type="nucleotide sequence ID" value="XM_024084094.2"/>
</dbReference>
<feature type="domain" description="C2H2-type" evidence="8">
    <location>
        <begin position="508"/>
        <end position="535"/>
    </location>
</feature>
<dbReference type="Gene3D" id="3.30.160.60">
    <property type="entry name" value="Classic Zinc Finger"/>
    <property type="match status" value="6"/>
</dbReference>
<dbReference type="GO" id="GO:0008270">
    <property type="term" value="F:zinc ion binding"/>
    <property type="evidence" value="ECO:0007669"/>
    <property type="project" value="UniProtKB-UniRule"/>
</dbReference>